<dbReference type="EMBL" id="CP054020">
    <property type="protein sequence ID" value="QKI88742.1"/>
    <property type="molecule type" value="Genomic_DNA"/>
</dbReference>
<dbReference type="Proteomes" id="UP000504724">
    <property type="component" value="Chromosome"/>
</dbReference>
<dbReference type="KEGG" id="txa:HQN79_03755"/>
<protein>
    <submittedName>
        <fullName evidence="1">Uncharacterized protein</fullName>
    </submittedName>
</protein>
<dbReference type="RefSeq" id="WP_173284355.1">
    <property type="nucleotide sequence ID" value="NZ_CP054020.1"/>
</dbReference>
<reference evidence="1 2" key="1">
    <citation type="submission" date="2020-05" db="EMBL/GenBank/DDBJ databases">
        <title>Thiomicrorhabdus sediminis sp.nov. and Thiomicrorhabdus xiamenensis sp.nov., novel sulfur-oxidizing bacteria isolated from coastal sediment.</title>
        <authorList>
            <person name="Liu X."/>
        </authorList>
    </citation>
    <scope>NUCLEOTIDE SEQUENCE [LARGE SCALE GENOMIC DNA]</scope>
    <source>
        <strain evidence="1 2">G2</strain>
    </source>
</reference>
<name>A0A7D4SZS8_9GAMM</name>
<keyword evidence="2" id="KW-1185">Reference proteome</keyword>
<sequence length="60" mass="7239">MFILQDGSYQWLTEQRSFTRVNNSIERAETCFLMLLARFMTGGGRYFSVDDWIRRCFMQD</sequence>
<proteinExistence type="predicted"/>
<evidence type="ECO:0000313" key="2">
    <source>
        <dbReference type="Proteomes" id="UP000504724"/>
    </source>
</evidence>
<accession>A0A7D4SZS8</accession>
<gene>
    <name evidence="1" type="ORF">HQN79_03755</name>
</gene>
<dbReference type="AlphaFoldDB" id="A0A7D4SZS8"/>
<evidence type="ECO:0000313" key="1">
    <source>
        <dbReference type="EMBL" id="QKI88742.1"/>
    </source>
</evidence>
<organism evidence="1 2">
    <name type="scientific">Thiomicrorhabdus xiamenensis</name>
    <dbReference type="NCBI Taxonomy" id="2739063"/>
    <lineage>
        <taxon>Bacteria</taxon>
        <taxon>Pseudomonadati</taxon>
        <taxon>Pseudomonadota</taxon>
        <taxon>Gammaproteobacteria</taxon>
        <taxon>Thiotrichales</taxon>
        <taxon>Piscirickettsiaceae</taxon>
        <taxon>Thiomicrorhabdus</taxon>
    </lineage>
</organism>